<dbReference type="GO" id="GO:0004497">
    <property type="term" value="F:monooxygenase activity"/>
    <property type="evidence" value="ECO:0007669"/>
    <property type="project" value="UniProtKB-KW"/>
</dbReference>
<evidence type="ECO:0000256" key="1">
    <source>
        <dbReference type="ARBA" id="ARBA00004370"/>
    </source>
</evidence>
<dbReference type="InterPro" id="IPR036396">
    <property type="entry name" value="Cyt_P450_sf"/>
</dbReference>
<dbReference type="InterPro" id="IPR050182">
    <property type="entry name" value="Cytochrome_P450_fam2"/>
</dbReference>
<evidence type="ECO:0000256" key="9">
    <source>
        <dbReference type="SAM" id="Phobius"/>
    </source>
</evidence>
<evidence type="ECO:0000256" key="7">
    <source>
        <dbReference type="PIRSR" id="PIRSR602401-1"/>
    </source>
</evidence>
<keyword evidence="8" id="KW-0503">Monooxygenase</keyword>
<keyword evidence="6 9" id="KW-0472">Membrane</keyword>
<dbReference type="InterPro" id="IPR001128">
    <property type="entry name" value="Cyt_P450"/>
</dbReference>
<dbReference type="InterPro" id="IPR002401">
    <property type="entry name" value="Cyt_P450_E_grp-I"/>
</dbReference>
<dbReference type="FunFam" id="1.10.630.10:FF:000004">
    <property type="entry name" value="cytochrome P450 2D15 isoform X1"/>
    <property type="match status" value="1"/>
</dbReference>
<dbReference type="Gene3D" id="1.10.630.10">
    <property type="entry name" value="Cytochrome P450"/>
    <property type="match status" value="1"/>
</dbReference>
<dbReference type="GO" id="GO:0016020">
    <property type="term" value="C:membrane"/>
    <property type="evidence" value="ECO:0007669"/>
    <property type="project" value="UniProtKB-SubCell"/>
</dbReference>
<evidence type="ECO:0000313" key="11">
    <source>
        <dbReference type="Proteomes" id="UP001634394"/>
    </source>
</evidence>
<comment type="subcellular location">
    <subcellularLocation>
        <location evidence="1">Membrane</location>
    </subcellularLocation>
</comment>
<dbReference type="AlphaFoldDB" id="A0ABD3XNX2"/>
<evidence type="ECO:0008006" key="12">
    <source>
        <dbReference type="Google" id="ProtNLM"/>
    </source>
</evidence>
<comment type="cofactor">
    <cofactor evidence="7">
        <name>heme</name>
        <dbReference type="ChEBI" id="CHEBI:30413"/>
    </cofactor>
</comment>
<dbReference type="Pfam" id="PF00067">
    <property type="entry name" value="p450"/>
    <property type="match status" value="1"/>
</dbReference>
<dbReference type="PROSITE" id="PS00086">
    <property type="entry name" value="CYTOCHROME_P450"/>
    <property type="match status" value="1"/>
</dbReference>
<keyword evidence="11" id="KW-1185">Reference proteome</keyword>
<keyword evidence="4 8" id="KW-0560">Oxidoreductase</keyword>
<dbReference type="GO" id="GO:0046872">
    <property type="term" value="F:metal ion binding"/>
    <property type="evidence" value="ECO:0007669"/>
    <property type="project" value="UniProtKB-KW"/>
</dbReference>
<dbReference type="PANTHER" id="PTHR24300">
    <property type="entry name" value="CYTOCHROME P450 508A4-RELATED"/>
    <property type="match status" value="1"/>
</dbReference>
<dbReference type="PRINTS" id="PR00385">
    <property type="entry name" value="P450"/>
</dbReference>
<gene>
    <name evidence="10" type="ORF">ACJMK2_027113</name>
</gene>
<reference evidence="10 11" key="1">
    <citation type="submission" date="2024-11" db="EMBL/GenBank/DDBJ databases">
        <title>Chromosome-level genome assembly of the freshwater bivalve Anodonta woodiana.</title>
        <authorList>
            <person name="Chen X."/>
        </authorList>
    </citation>
    <scope>NUCLEOTIDE SEQUENCE [LARGE SCALE GENOMIC DNA]</scope>
    <source>
        <strain evidence="10">MN2024</strain>
        <tissue evidence="10">Gills</tissue>
    </source>
</reference>
<evidence type="ECO:0000256" key="3">
    <source>
        <dbReference type="ARBA" id="ARBA00022723"/>
    </source>
</evidence>
<evidence type="ECO:0000313" key="10">
    <source>
        <dbReference type="EMBL" id="KAL3887163.1"/>
    </source>
</evidence>
<proteinExistence type="inferred from homology"/>
<keyword evidence="3 7" id="KW-0479">Metal-binding</keyword>
<evidence type="ECO:0000256" key="8">
    <source>
        <dbReference type="RuleBase" id="RU000461"/>
    </source>
</evidence>
<comment type="similarity">
    <text evidence="2 8">Belongs to the cytochrome P450 family.</text>
</comment>
<dbReference type="PANTHER" id="PTHR24300:SF403">
    <property type="entry name" value="CYTOCHROME P450 306A1"/>
    <property type="match status" value="1"/>
</dbReference>
<dbReference type="EMBL" id="JBJQND010000002">
    <property type="protein sequence ID" value="KAL3887163.1"/>
    <property type="molecule type" value="Genomic_DNA"/>
</dbReference>
<dbReference type="Proteomes" id="UP001634394">
    <property type="component" value="Unassembled WGS sequence"/>
</dbReference>
<feature type="binding site" description="axial binding residue" evidence="7">
    <location>
        <position position="443"/>
    </location>
    <ligand>
        <name>heme</name>
        <dbReference type="ChEBI" id="CHEBI:30413"/>
    </ligand>
    <ligandPart>
        <name>Fe</name>
        <dbReference type="ChEBI" id="CHEBI:18248"/>
    </ligandPart>
</feature>
<keyword evidence="7 8" id="KW-0349">Heme</keyword>
<evidence type="ECO:0000256" key="4">
    <source>
        <dbReference type="ARBA" id="ARBA00023002"/>
    </source>
</evidence>
<protein>
    <recommendedName>
        <fullName evidence="12">Cytochrome P450</fullName>
    </recommendedName>
</protein>
<dbReference type="SUPFAM" id="SSF48264">
    <property type="entry name" value="Cytochrome P450"/>
    <property type="match status" value="1"/>
</dbReference>
<dbReference type="InterPro" id="IPR017972">
    <property type="entry name" value="Cyt_P450_CS"/>
</dbReference>
<feature type="transmembrane region" description="Helical" evidence="9">
    <location>
        <begin position="6"/>
        <end position="27"/>
    </location>
</feature>
<organism evidence="10 11">
    <name type="scientific">Sinanodonta woodiana</name>
    <name type="common">Chinese pond mussel</name>
    <name type="synonym">Anodonta woodiana</name>
    <dbReference type="NCBI Taxonomy" id="1069815"/>
    <lineage>
        <taxon>Eukaryota</taxon>
        <taxon>Metazoa</taxon>
        <taxon>Spiralia</taxon>
        <taxon>Lophotrochozoa</taxon>
        <taxon>Mollusca</taxon>
        <taxon>Bivalvia</taxon>
        <taxon>Autobranchia</taxon>
        <taxon>Heteroconchia</taxon>
        <taxon>Palaeoheterodonta</taxon>
        <taxon>Unionida</taxon>
        <taxon>Unionoidea</taxon>
        <taxon>Unionidae</taxon>
        <taxon>Unioninae</taxon>
        <taxon>Sinanodonta</taxon>
    </lineage>
</organism>
<keyword evidence="9" id="KW-0812">Transmembrane</keyword>
<keyword evidence="9" id="KW-1133">Transmembrane helix</keyword>
<evidence type="ECO:0000256" key="5">
    <source>
        <dbReference type="ARBA" id="ARBA00023004"/>
    </source>
</evidence>
<comment type="caution">
    <text evidence="10">The sequence shown here is derived from an EMBL/GenBank/DDBJ whole genome shotgun (WGS) entry which is preliminary data.</text>
</comment>
<evidence type="ECO:0000256" key="6">
    <source>
        <dbReference type="ARBA" id="ARBA00023136"/>
    </source>
</evidence>
<evidence type="ECO:0000256" key="2">
    <source>
        <dbReference type="ARBA" id="ARBA00010617"/>
    </source>
</evidence>
<accession>A0ABD3XNX2</accession>
<sequence length="497" mass="57149">MFEVLLYSVNVTTAFVFFLVFLMVYYITKLPTDIPPFPKPVLPIFGNLLSLVNKDVLEYFRKLRNEYGDMYSFYMGSQLMIVINGYSAIKEALIQNGRFFSDRPKNFQTETLAENSGIIFTSGAKWKEQRRFAVNALQEFGFGRPSFEQNILEEAQELVKIFEEQNGQPFQPKSIVNTCVANVISQIVFGKRFKHTDANFTDFLDRLDIAATFLGNASVLVNCFPFLQYFPGDPLKMRLLKKLSENIRMWYESRVHEHKNTYKKGTARDFIDLFLAEAIARQETNKPFTFTDVQLCNSLADLFGGGTETTATSLRWILLQFLHFPEIQNKCFKEIDQVVGRERLPQLKDKEHLSYLEATIMEILRVYPVAPLAVPHAVSKEIIFRGYRIPQGTTVLVNLDSVLRDPSIFGDPDVFRPERFLDADGHITKPQEHIPFSMGRRVCIGESVARMELFLFLATLVQKFEFLPVEGDQLPTRKGILGLTYSPVPFLIRAVRR</sequence>
<dbReference type="PRINTS" id="PR00463">
    <property type="entry name" value="EP450I"/>
</dbReference>
<name>A0ABD3XNX2_SINWO</name>
<keyword evidence="5 7" id="KW-0408">Iron</keyword>